<dbReference type="GO" id="GO:0000271">
    <property type="term" value="P:polysaccharide biosynthetic process"/>
    <property type="evidence" value="ECO:0007669"/>
    <property type="project" value="TreeGrafter"/>
</dbReference>
<protein>
    <submittedName>
        <fullName evidence="3">Acyltransferase</fullName>
        <ecNumber evidence="3">2.3.-.-</ecNumber>
    </submittedName>
</protein>
<dbReference type="Pfam" id="PF01757">
    <property type="entry name" value="Acyl_transf_3"/>
    <property type="match status" value="1"/>
</dbReference>
<organism evidence="3 4">
    <name type="scientific">Pleionea litopenaei</name>
    <dbReference type="NCBI Taxonomy" id="3070815"/>
    <lineage>
        <taxon>Bacteria</taxon>
        <taxon>Pseudomonadati</taxon>
        <taxon>Pseudomonadota</taxon>
        <taxon>Gammaproteobacteria</taxon>
        <taxon>Oceanospirillales</taxon>
        <taxon>Pleioneaceae</taxon>
        <taxon>Pleionea</taxon>
    </lineage>
</organism>
<keyword evidence="4" id="KW-1185">Reference proteome</keyword>
<feature type="transmembrane region" description="Helical" evidence="1">
    <location>
        <begin position="267"/>
        <end position="288"/>
    </location>
</feature>
<feature type="transmembrane region" description="Helical" evidence="1">
    <location>
        <begin position="203"/>
        <end position="223"/>
    </location>
</feature>
<dbReference type="GO" id="GO:0016020">
    <property type="term" value="C:membrane"/>
    <property type="evidence" value="ECO:0007669"/>
    <property type="project" value="TreeGrafter"/>
</dbReference>
<evidence type="ECO:0000313" key="3">
    <source>
        <dbReference type="EMBL" id="WMS86186.1"/>
    </source>
</evidence>
<dbReference type="PANTHER" id="PTHR23028:SF53">
    <property type="entry name" value="ACYL_TRANSF_3 DOMAIN-CONTAINING PROTEIN"/>
    <property type="match status" value="1"/>
</dbReference>
<sequence length="378" mass="43357">MKKYFPQLAWLRGFAAFAVVFYHIRRGINVNYTGNDPMVDNWFFRAIDLGDFGVLLFFVLSGTTLYLNHQSFQPKWELSNFFIKRIFRIWPAFFVSLIISIAFIPIFSALYIPELKGYWIEVHADQNYSFSDIFRYLSLVFNITGPHGKFNVVYWSLPIEFQYYLIFPLLVLSLRWLPYVGPVLIGAILYGLLHTGVRDIIANAWTLMLAYTFCGGVLIGYLYKKWHERFSLSATTGLVITLALLVATSTINQAYDDLPAWIQNLPIIGIEMNMFGLLALAVVLIMIFTNCDSLANSGASRLFNFLGEISYSVYLYHCIFIAIGVLAVLQFELYSYWSKLMTVTLVTLIGTVISSYLSYRFIEKPGIQIGRKILRGRS</sequence>
<gene>
    <name evidence="3" type="ORF">Q9312_13250</name>
</gene>
<keyword evidence="3" id="KW-0808">Transferase</keyword>
<dbReference type="EC" id="2.3.-.-" evidence="3"/>
<proteinExistence type="predicted"/>
<feature type="transmembrane region" description="Helical" evidence="1">
    <location>
        <begin position="152"/>
        <end position="172"/>
    </location>
</feature>
<feature type="transmembrane region" description="Helical" evidence="1">
    <location>
        <begin position="341"/>
        <end position="362"/>
    </location>
</feature>
<feature type="transmembrane region" description="Helical" evidence="1">
    <location>
        <begin position="44"/>
        <end position="68"/>
    </location>
</feature>
<keyword evidence="1" id="KW-0472">Membrane</keyword>
<name>A0AA51X5W6_9GAMM</name>
<dbReference type="Proteomes" id="UP001239782">
    <property type="component" value="Chromosome"/>
</dbReference>
<feature type="transmembrane region" description="Helical" evidence="1">
    <location>
        <begin position="179"/>
        <end position="197"/>
    </location>
</feature>
<evidence type="ECO:0000313" key="4">
    <source>
        <dbReference type="Proteomes" id="UP001239782"/>
    </source>
</evidence>
<feature type="transmembrane region" description="Helical" evidence="1">
    <location>
        <begin position="309"/>
        <end position="329"/>
    </location>
</feature>
<feature type="transmembrane region" description="Helical" evidence="1">
    <location>
        <begin position="7"/>
        <end position="24"/>
    </location>
</feature>
<dbReference type="PANTHER" id="PTHR23028">
    <property type="entry name" value="ACETYLTRANSFERASE"/>
    <property type="match status" value="1"/>
</dbReference>
<dbReference type="AlphaFoldDB" id="A0AA51X5W6"/>
<keyword evidence="1" id="KW-0812">Transmembrane</keyword>
<evidence type="ECO:0000259" key="2">
    <source>
        <dbReference type="Pfam" id="PF01757"/>
    </source>
</evidence>
<evidence type="ECO:0000256" key="1">
    <source>
        <dbReference type="SAM" id="Phobius"/>
    </source>
</evidence>
<feature type="domain" description="Acyltransferase 3" evidence="2">
    <location>
        <begin position="8"/>
        <end position="356"/>
    </location>
</feature>
<keyword evidence="3" id="KW-0012">Acyltransferase</keyword>
<dbReference type="InterPro" id="IPR050879">
    <property type="entry name" value="Acyltransferase_3"/>
</dbReference>
<dbReference type="RefSeq" id="WP_309201338.1">
    <property type="nucleotide sequence ID" value="NZ_CP133548.1"/>
</dbReference>
<feature type="transmembrane region" description="Helical" evidence="1">
    <location>
        <begin position="230"/>
        <end position="255"/>
    </location>
</feature>
<dbReference type="InterPro" id="IPR002656">
    <property type="entry name" value="Acyl_transf_3_dom"/>
</dbReference>
<feature type="transmembrane region" description="Helical" evidence="1">
    <location>
        <begin position="89"/>
        <end position="112"/>
    </location>
</feature>
<dbReference type="KEGG" id="plei:Q9312_13250"/>
<dbReference type="EMBL" id="CP133548">
    <property type="protein sequence ID" value="WMS86186.1"/>
    <property type="molecule type" value="Genomic_DNA"/>
</dbReference>
<keyword evidence="1" id="KW-1133">Transmembrane helix</keyword>
<accession>A0AA51X5W6</accession>
<dbReference type="GO" id="GO:0016747">
    <property type="term" value="F:acyltransferase activity, transferring groups other than amino-acyl groups"/>
    <property type="evidence" value="ECO:0007669"/>
    <property type="project" value="InterPro"/>
</dbReference>
<reference evidence="3 4" key="1">
    <citation type="submission" date="2023-08" db="EMBL/GenBank/DDBJ databases">
        <title>Pleionea litopenaei sp. nov., isolated from stomach of juvenile Litopenaeus vannamei.</title>
        <authorList>
            <person name="Rho A.M."/>
            <person name="Hwang C.Y."/>
        </authorList>
    </citation>
    <scope>NUCLEOTIDE SEQUENCE [LARGE SCALE GENOMIC DNA]</scope>
    <source>
        <strain evidence="3 4">HL-JVS1</strain>
    </source>
</reference>